<evidence type="ECO:0000313" key="3">
    <source>
        <dbReference type="Proteomes" id="UP000654123"/>
    </source>
</evidence>
<accession>A0A918AXT4</accession>
<name>A0A918AXT4_9ACTN</name>
<evidence type="ECO:0000256" key="1">
    <source>
        <dbReference type="SAM" id="MobiDB-lite"/>
    </source>
</evidence>
<dbReference type="EMBL" id="BMSV01000003">
    <property type="protein sequence ID" value="GGP98653.1"/>
    <property type="molecule type" value="Genomic_DNA"/>
</dbReference>
<comment type="caution">
    <text evidence="2">The sequence shown here is derived from an EMBL/GenBank/DDBJ whole genome shotgun (WGS) entry which is preliminary data.</text>
</comment>
<dbReference type="Proteomes" id="UP000654123">
    <property type="component" value="Unassembled WGS sequence"/>
</dbReference>
<evidence type="ECO:0000313" key="2">
    <source>
        <dbReference type="EMBL" id="GGP98653.1"/>
    </source>
</evidence>
<keyword evidence="3" id="KW-1185">Reference proteome</keyword>
<dbReference type="AlphaFoldDB" id="A0A918AXT4"/>
<reference evidence="2" key="1">
    <citation type="journal article" date="2014" name="Int. J. Syst. Evol. Microbiol.">
        <title>Complete genome sequence of Corynebacterium casei LMG S-19264T (=DSM 44701T), isolated from a smear-ripened cheese.</title>
        <authorList>
            <consortium name="US DOE Joint Genome Institute (JGI-PGF)"/>
            <person name="Walter F."/>
            <person name="Albersmeier A."/>
            <person name="Kalinowski J."/>
            <person name="Ruckert C."/>
        </authorList>
    </citation>
    <scope>NUCLEOTIDE SEQUENCE</scope>
    <source>
        <strain evidence="2">JCM 4335</strain>
    </source>
</reference>
<feature type="compositionally biased region" description="Basic residues" evidence="1">
    <location>
        <begin position="138"/>
        <end position="147"/>
    </location>
</feature>
<feature type="region of interest" description="Disordered" evidence="1">
    <location>
        <begin position="115"/>
        <end position="168"/>
    </location>
</feature>
<organism evidence="2 3">
    <name type="scientific">Streptomyces roseolilacinus</name>
    <dbReference type="NCBI Taxonomy" id="66904"/>
    <lineage>
        <taxon>Bacteria</taxon>
        <taxon>Bacillati</taxon>
        <taxon>Actinomycetota</taxon>
        <taxon>Actinomycetes</taxon>
        <taxon>Kitasatosporales</taxon>
        <taxon>Streptomycetaceae</taxon>
        <taxon>Streptomyces</taxon>
    </lineage>
</organism>
<gene>
    <name evidence="2" type="ORF">GCM10010249_15940</name>
</gene>
<protein>
    <submittedName>
        <fullName evidence="2">Uncharacterized protein</fullName>
    </submittedName>
</protein>
<sequence length="168" mass="17542">MREGAAPGAAPSPPFSACAARSLRLHRLAPDAPLPCEGEPYPDDGSHRRRQGPRAPRDRRSAGRGVALVLDAHLAQASAHPGELADAFHDVHVPIHRNEHIAAAAERATGNAFAERAAGRPATGPIDARSPSGSLSTRPRRLPRWGGHRGALPTFPFPAPTGGRPSGG</sequence>
<reference evidence="2" key="2">
    <citation type="submission" date="2020-09" db="EMBL/GenBank/DDBJ databases">
        <authorList>
            <person name="Sun Q."/>
            <person name="Ohkuma M."/>
        </authorList>
    </citation>
    <scope>NUCLEOTIDE SEQUENCE</scope>
    <source>
        <strain evidence="2">JCM 4335</strain>
    </source>
</reference>
<proteinExistence type="predicted"/>
<feature type="region of interest" description="Disordered" evidence="1">
    <location>
        <begin position="30"/>
        <end position="64"/>
    </location>
</feature>